<feature type="domain" description="RNase H type-1" evidence="1">
    <location>
        <begin position="42"/>
        <end position="117"/>
    </location>
</feature>
<name>A0A2P5ALR0_TREOI</name>
<dbReference type="PANTHER" id="PTHR47723">
    <property type="entry name" value="OS05G0353850 PROTEIN"/>
    <property type="match status" value="1"/>
</dbReference>
<dbReference type="InterPro" id="IPR053151">
    <property type="entry name" value="RNase_H-like"/>
</dbReference>
<dbReference type="InterPro" id="IPR044730">
    <property type="entry name" value="RNase_H-like_dom_plant"/>
</dbReference>
<dbReference type="Proteomes" id="UP000237000">
    <property type="component" value="Unassembled WGS sequence"/>
</dbReference>
<dbReference type="InterPro" id="IPR012337">
    <property type="entry name" value="RNaseH-like_sf"/>
</dbReference>
<dbReference type="EMBL" id="JXTC01000788">
    <property type="protein sequence ID" value="PON37487.1"/>
    <property type="molecule type" value="Genomic_DNA"/>
</dbReference>
<dbReference type="CDD" id="cd06222">
    <property type="entry name" value="RNase_H_like"/>
    <property type="match status" value="1"/>
</dbReference>
<accession>A0A2P5ALR0</accession>
<dbReference type="GO" id="GO:0003676">
    <property type="term" value="F:nucleic acid binding"/>
    <property type="evidence" value="ECO:0007669"/>
    <property type="project" value="InterPro"/>
</dbReference>
<evidence type="ECO:0000313" key="2">
    <source>
        <dbReference type="EMBL" id="PON37487.1"/>
    </source>
</evidence>
<protein>
    <submittedName>
        <fullName evidence="2">Ribonuclease H-like domain containing protein</fullName>
    </submittedName>
</protein>
<dbReference type="InParanoid" id="A0A2P5ALR0"/>
<dbReference type="PANTHER" id="PTHR47723:SF23">
    <property type="entry name" value="REVERSE TRANSCRIPTASE-LIKE PROTEIN"/>
    <property type="match status" value="1"/>
</dbReference>
<reference evidence="3" key="1">
    <citation type="submission" date="2016-06" db="EMBL/GenBank/DDBJ databases">
        <title>Parallel loss of symbiosis genes in relatives of nitrogen-fixing non-legume Parasponia.</title>
        <authorList>
            <person name="Van Velzen R."/>
            <person name="Holmer R."/>
            <person name="Bu F."/>
            <person name="Rutten L."/>
            <person name="Van Zeijl A."/>
            <person name="Liu W."/>
            <person name="Santuari L."/>
            <person name="Cao Q."/>
            <person name="Sharma T."/>
            <person name="Shen D."/>
            <person name="Roswanjaya Y."/>
            <person name="Wardhani T."/>
            <person name="Kalhor M.S."/>
            <person name="Jansen J."/>
            <person name="Van den Hoogen J."/>
            <person name="Gungor B."/>
            <person name="Hartog M."/>
            <person name="Hontelez J."/>
            <person name="Verver J."/>
            <person name="Yang W.-C."/>
            <person name="Schijlen E."/>
            <person name="Repin R."/>
            <person name="Schilthuizen M."/>
            <person name="Schranz E."/>
            <person name="Heidstra R."/>
            <person name="Miyata K."/>
            <person name="Fedorova E."/>
            <person name="Kohlen W."/>
            <person name="Bisseling T."/>
            <person name="Smit S."/>
            <person name="Geurts R."/>
        </authorList>
    </citation>
    <scope>NUCLEOTIDE SEQUENCE [LARGE SCALE GENOMIC DNA]</scope>
    <source>
        <strain evidence="3">cv. RG33-2</strain>
    </source>
</reference>
<gene>
    <name evidence="2" type="ORF">TorRG33x02_347300</name>
</gene>
<dbReference type="SUPFAM" id="SSF53098">
    <property type="entry name" value="Ribonuclease H-like"/>
    <property type="match status" value="1"/>
</dbReference>
<keyword evidence="3" id="KW-1185">Reference proteome</keyword>
<dbReference type="OrthoDB" id="1166390at2759"/>
<dbReference type="GO" id="GO:0004523">
    <property type="term" value="F:RNA-DNA hybrid ribonuclease activity"/>
    <property type="evidence" value="ECO:0007669"/>
    <property type="project" value="InterPro"/>
</dbReference>
<dbReference type="InterPro" id="IPR036397">
    <property type="entry name" value="RNaseH_sf"/>
</dbReference>
<dbReference type="InterPro" id="IPR002156">
    <property type="entry name" value="RNaseH_domain"/>
</dbReference>
<organism evidence="2 3">
    <name type="scientific">Trema orientale</name>
    <name type="common">Charcoal tree</name>
    <name type="synonym">Celtis orientalis</name>
    <dbReference type="NCBI Taxonomy" id="63057"/>
    <lineage>
        <taxon>Eukaryota</taxon>
        <taxon>Viridiplantae</taxon>
        <taxon>Streptophyta</taxon>
        <taxon>Embryophyta</taxon>
        <taxon>Tracheophyta</taxon>
        <taxon>Spermatophyta</taxon>
        <taxon>Magnoliopsida</taxon>
        <taxon>eudicotyledons</taxon>
        <taxon>Gunneridae</taxon>
        <taxon>Pentapetalae</taxon>
        <taxon>rosids</taxon>
        <taxon>fabids</taxon>
        <taxon>Rosales</taxon>
        <taxon>Cannabaceae</taxon>
        <taxon>Trema</taxon>
    </lineage>
</organism>
<comment type="caution">
    <text evidence="2">The sequence shown here is derived from an EMBL/GenBank/DDBJ whole genome shotgun (WGS) entry which is preliminary data.</text>
</comment>
<dbReference type="Gene3D" id="3.30.420.10">
    <property type="entry name" value="Ribonuclease H-like superfamily/Ribonuclease H"/>
    <property type="match status" value="1"/>
</dbReference>
<evidence type="ECO:0000259" key="1">
    <source>
        <dbReference type="Pfam" id="PF13456"/>
    </source>
</evidence>
<dbReference type="Pfam" id="PF13456">
    <property type="entry name" value="RVT_3"/>
    <property type="match status" value="1"/>
</dbReference>
<evidence type="ECO:0000313" key="3">
    <source>
        <dbReference type="Proteomes" id="UP000237000"/>
    </source>
</evidence>
<sequence>MRNSVEDLDILKCLHVQLKPPKAPRIIEVHWRVPPAGWLKVNTDGAAFGSPGLAGCGGVFRTSRGFFKGAFAVPIGKVYAFEAELAVTIHTISYAWNFGWKSLWLESDSTYLVALFKTCSDSVPWCWKPA</sequence>
<proteinExistence type="predicted"/>
<dbReference type="AlphaFoldDB" id="A0A2P5ALR0"/>
<dbReference type="STRING" id="63057.A0A2P5ALR0"/>